<evidence type="ECO:0000313" key="3">
    <source>
        <dbReference type="WBParaSite" id="TMUE_2000006563.1"/>
    </source>
</evidence>
<dbReference type="WBParaSite" id="TMUE_2000006563.1">
    <property type="protein sequence ID" value="TMUE_2000006563.1"/>
    <property type="gene ID" value="WBGene00287357"/>
</dbReference>
<sequence>MDKEDGHRLGCPGYHRCTIEEDNWCRSVFHESVTDSNQKQRLLCTLSIIPLACGWEAVVGAIFMLRTRGSYFHKEFCYPWSVARTAGIPSRENKVDVHAQGTSAATAEALGGEQLPAKYVRRSTIGSR</sequence>
<keyword evidence="1" id="KW-0812">Transmembrane</keyword>
<feature type="transmembrane region" description="Helical" evidence="1">
    <location>
        <begin position="46"/>
        <end position="65"/>
    </location>
</feature>
<reference evidence="3" key="1">
    <citation type="submission" date="2019-12" db="UniProtKB">
        <authorList>
            <consortium name="WormBaseParasite"/>
        </authorList>
    </citation>
    <scope>IDENTIFICATION</scope>
</reference>
<keyword evidence="2" id="KW-1185">Reference proteome</keyword>
<keyword evidence="1" id="KW-1133">Transmembrane helix</keyword>
<evidence type="ECO:0000313" key="2">
    <source>
        <dbReference type="Proteomes" id="UP000046395"/>
    </source>
</evidence>
<name>A0A5S6QH71_TRIMR</name>
<evidence type="ECO:0000256" key="1">
    <source>
        <dbReference type="SAM" id="Phobius"/>
    </source>
</evidence>
<dbReference type="Proteomes" id="UP000046395">
    <property type="component" value="Unassembled WGS sequence"/>
</dbReference>
<protein>
    <submittedName>
        <fullName evidence="3">Uncharacterized protein</fullName>
    </submittedName>
</protein>
<proteinExistence type="predicted"/>
<keyword evidence="1" id="KW-0472">Membrane</keyword>
<accession>A0A5S6QH71</accession>
<dbReference type="AlphaFoldDB" id="A0A5S6QH71"/>
<organism evidence="2 3">
    <name type="scientific">Trichuris muris</name>
    <name type="common">Mouse whipworm</name>
    <dbReference type="NCBI Taxonomy" id="70415"/>
    <lineage>
        <taxon>Eukaryota</taxon>
        <taxon>Metazoa</taxon>
        <taxon>Ecdysozoa</taxon>
        <taxon>Nematoda</taxon>
        <taxon>Enoplea</taxon>
        <taxon>Dorylaimia</taxon>
        <taxon>Trichinellida</taxon>
        <taxon>Trichuridae</taxon>
        <taxon>Trichuris</taxon>
    </lineage>
</organism>